<evidence type="ECO:0000256" key="3">
    <source>
        <dbReference type="ARBA" id="ARBA00022771"/>
    </source>
</evidence>
<dbReference type="PRINTS" id="PR00405">
    <property type="entry name" value="REVINTRACTNG"/>
</dbReference>
<accession>A0A507FMS2</accession>
<comment type="caution">
    <text evidence="8">The sequence shown here is derived from an EMBL/GenBank/DDBJ whole genome shotgun (WGS) entry which is preliminary data.</text>
</comment>
<dbReference type="Pfam" id="PF01412">
    <property type="entry name" value="ArfGap"/>
    <property type="match status" value="1"/>
</dbReference>
<dbReference type="EMBL" id="QEAP01000050">
    <property type="protein sequence ID" value="TPX76327.1"/>
    <property type="molecule type" value="Genomic_DNA"/>
</dbReference>
<proteinExistence type="predicted"/>
<dbReference type="Gene3D" id="1.10.220.150">
    <property type="entry name" value="Arf GTPase activating protein"/>
    <property type="match status" value="1"/>
</dbReference>
<feature type="region of interest" description="Disordered" evidence="6">
    <location>
        <begin position="353"/>
        <end position="374"/>
    </location>
</feature>
<evidence type="ECO:0000256" key="5">
    <source>
        <dbReference type="PROSITE-ProRule" id="PRU00288"/>
    </source>
</evidence>
<dbReference type="InterPro" id="IPR038508">
    <property type="entry name" value="ArfGAP_dom_sf"/>
</dbReference>
<keyword evidence="3 5" id="KW-0863">Zinc-finger</keyword>
<evidence type="ECO:0000313" key="8">
    <source>
        <dbReference type="EMBL" id="TPX76327.1"/>
    </source>
</evidence>
<evidence type="ECO:0000256" key="6">
    <source>
        <dbReference type="SAM" id="MobiDB-lite"/>
    </source>
</evidence>
<dbReference type="Proteomes" id="UP000320333">
    <property type="component" value="Unassembled WGS sequence"/>
</dbReference>
<name>A0A507FMS2_9FUNG</name>
<evidence type="ECO:0000313" key="9">
    <source>
        <dbReference type="Proteomes" id="UP000320333"/>
    </source>
</evidence>
<dbReference type="InterPro" id="IPR001164">
    <property type="entry name" value="ArfGAP_dom"/>
</dbReference>
<dbReference type="FunFam" id="1.10.220.150:FF:000009">
    <property type="entry name" value="stromal membrane-associated protein 1 isoform X1"/>
    <property type="match status" value="1"/>
</dbReference>
<keyword evidence="9" id="KW-1185">Reference proteome</keyword>
<sequence length="374" mass="39977">MSTRHERMGNKSLNEQHAKILKELMQRADNRNFDDGFFKLCTIPDAAVDFLIVDPRWASWNIGVFMCIRCSGVHRSIGTHITKVKSADLDAWTPEQIANMLKWGNAKANAYWEHLLPAGFEGPPESSIDQWIRDKYDGKRFAMRGPMPDPDSIPLPEGISSVNNAAAAAATATGSILPRAPTASFAQFPPQQQPAQKAQPATNASQDLFDAFQGPSTAAPQQQPQQQQQVNNIKSDIMSLYANPKPASSFSQQQQQQQQQQQLSGLQFFSTTPATQQQPSFNQPQQSFANFASFPAASSNGFASGGGFGATLQPAVGSALFPGASNSSSASASGGIPDFMGLGGVVGGATFPKSSGSNAMSGGGNDKDIWGEFQ</sequence>
<keyword evidence="2" id="KW-0479">Metal-binding</keyword>
<evidence type="ECO:0000256" key="2">
    <source>
        <dbReference type="ARBA" id="ARBA00022723"/>
    </source>
</evidence>
<dbReference type="AlphaFoldDB" id="A0A507FMS2"/>
<reference evidence="8 9" key="1">
    <citation type="journal article" date="2019" name="Sci. Rep.">
        <title>Comparative genomics of chytrid fungi reveal insights into the obligate biotrophic and pathogenic lifestyle of Synchytrium endobioticum.</title>
        <authorList>
            <person name="van de Vossenberg B.T.L.H."/>
            <person name="Warris S."/>
            <person name="Nguyen H.D.T."/>
            <person name="van Gent-Pelzer M.P.E."/>
            <person name="Joly D.L."/>
            <person name="van de Geest H.C."/>
            <person name="Bonants P.J.M."/>
            <person name="Smith D.S."/>
            <person name="Levesque C.A."/>
            <person name="van der Lee T.A.J."/>
        </authorList>
    </citation>
    <scope>NUCLEOTIDE SEQUENCE [LARGE SCALE GENOMIC DNA]</scope>
    <source>
        <strain evidence="8 9">CBS 675.73</strain>
    </source>
</reference>
<gene>
    <name evidence="8" type="ORF">CcCBS67573_g02410</name>
</gene>
<keyword evidence="4" id="KW-0862">Zinc</keyword>
<dbReference type="GO" id="GO:0005096">
    <property type="term" value="F:GTPase activator activity"/>
    <property type="evidence" value="ECO:0007669"/>
    <property type="project" value="UniProtKB-KW"/>
</dbReference>
<organism evidence="8 9">
    <name type="scientific">Chytriomyces confervae</name>
    <dbReference type="NCBI Taxonomy" id="246404"/>
    <lineage>
        <taxon>Eukaryota</taxon>
        <taxon>Fungi</taxon>
        <taxon>Fungi incertae sedis</taxon>
        <taxon>Chytridiomycota</taxon>
        <taxon>Chytridiomycota incertae sedis</taxon>
        <taxon>Chytridiomycetes</taxon>
        <taxon>Chytridiales</taxon>
        <taxon>Chytriomycetaceae</taxon>
        <taxon>Chytriomyces</taxon>
    </lineage>
</organism>
<dbReference type="SMART" id="SM00105">
    <property type="entry name" value="ArfGap"/>
    <property type="match status" value="1"/>
</dbReference>
<protein>
    <recommendedName>
        <fullName evidence="7">Arf-GAP domain-containing protein</fullName>
    </recommendedName>
</protein>
<dbReference type="SUPFAM" id="SSF57863">
    <property type="entry name" value="ArfGap/RecO-like zinc finger"/>
    <property type="match status" value="1"/>
</dbReference>
<dbReference type="OrthoDB" id="10266696at2759"/>
<feature type="compositionally biased region" description="Low complexity" evidence="6">
    <location>
        <begin position="220"/>
        <end position="229"/>
    </location>
</feature>
<feature type="region of interest" description="Disordered" evidence="6">
    <location>
        <begin position="211"/>
        <end position="230"/>
    </location>
</feature>
<dbReference type="InterPro" id="IPR051718">
    <property type="entry name" value="ARF_GTPase-activating"/>
</dbReference>
<evidence type="ECO:0000256" key="4">
    <source>
        <dbReference type="ARBA" id="ARBA00022833"/>
    </source>
</evidence>
<feature type="compositionally biased region" description="Basic and acidic residues" evidence="6">
    <location>
        <begin position="365"/>
        <end position="374"/>
    </location>
</feature>
<feature type="domain" description="Arf-GAP" evidence="7">
    <location>
        <begin position="15"/>
        <end position="141"/>
    </location>
</feature>
<dbReference type="PANTHER" id="PTHR45705">
    <property type="entry name" value="FI20236P1"/>
    <property type="match status" value="1"/>
</dbReference>
<feature type="compositionally biased region" description="Low complexity" evidence="6">
    <location>
        <begin position="248"/>
        <end position="264"/>
    </location>
</feature>
<dbReference type="InterPro" id="IPR037278">
    <property type="entry name" value="ARFGAP/RecO"/>
</dbReference>
<dbReference type="PROSITE" id="PS50115">
    <property type="entry name" value="ARFGAP"/>
    <property type="match status" value="1"/>
</dbReference>
<dbReference type="STRING" id="246404.A0A507FMS2"/>
<dbReference type="GO" id="GO:0005737">
    <property type="term" value="C:cytoplasm"/>
    <property type="evidence" value="ECO:0007669"/>
    <property type="project" value="TreeGrafter"/>
</dbReference>
<evidence type="ECO:0000259" key="7">
    <source>
        <dbReference type="PROSITE" id="PS50115"/>
    </source>
</evidence>
<dbReference type="PANTHER" id="PTHR45705:SF1">
    <property type="entry name" value="FI20236P1"/>
    <property type="match status" value="1"/>
</dbReference>
<evidence type="ECO:0000256" key="1">
    <source>
        <dbReference type="ARBA" id="ARBA00022468"/>
    </source>
</evidence>
<feature type="region of interest" description="Disordered" evidence="6">
    <location>
        <begin position="242"/>
        <end position="264"/>
    </location>
</feature>
<keyword evidence="1" id="KW-0343">GTPase activation</keyword>
<dbReference type="GO" id="GO:0008270">
    <property type="term" value="F:zinc ion binding"/>
    <property type="evidence" value="ECO:0007669"/>
    <property type="project" value="UniProtKB-KW"/>
</dbReference>